<accession>A0AAE7XLA6</accession>
<evidence type="ECO:0000313" key="2">
    <source>
        <dbReference type="Proteomes" id="UP000827911"/>
    </source>
</evidence>
<dbReference type="EMBL" id="MZ443777">
    <property type="protein sequence ID" value="QZE57560.1"/>
    <property type="molecule type" value="Genomic_DNA"/>
</dbReference>
<evidence type="ECO:0000313" key="1">
    <source>
        <dbReference type="EMBL" id="QZE57560.1"/>
    </source>
</evidence>
<sequence>MNTIRGFDWLFYGDGTDSGQHSILSIVVEQATKSIQVEVKPGCAVPVIQAIQENEVLYAQADNGLYRVRYSCSFRNLDANVFPKDKTTFRLKLIACDFLAGVTTHDKMSEYVP</sequence>
<protein>
    <submittedName>
        <fullName evidence="1">Uncharacterized protein</fullName>
    </submittedName>
</protein>
<dbReference type="Proteomes" id="UP000827911">
    <property type="component" value="Segment"/>
</dbReference>
<reference evidence="1 2" key="1">
    <citation type="submission" date="2021-06" db="EMBL/GenBank/DDBJ databases">
        <title>Complete genome sequence of Erwinia phage pEa_SNUABM_17.</title>
        <authorList>
            <person name="Kim S.G."/>
            <person name="Park S.C."/>
        </authorList>
    </citation>
    <scope>NUCLEOTIDE SEQUENCE [LARGE SCALE GENOMIC DNA]</scope>
</reference>
<gene>
    <name evidence="1" type="ORF">pEaSNUABM17_00014</name>
</gene>
<name>A0AAE7XLA6_9CAUD</name>
<organism evidence="1 2">
    <name type="scientific">Erwinia phage pEa_SNUABM_17</name>
    <dbReference type="NCBI Taxonomy" id="2869545"/>
    <lineage>
        <taxon>Viruses</taxon>
        <taxon>Duplodnaviria</taxon>
        <taxon>Heunggongvirae</taxon>
        <taxon>Uroviricota</taxon>
        <taxon>Caudoviricetes</taxon>
        <taxon>Alexandravirus</taxon>
        <taxon>Alexandravirus SNUABM17</taxon>
    </lineage>
</organism>
<keyword evidence="2" id="KW-1185">Reference proteome</keyword>
<proteinExistence type="predicted"/>